<dbReference type="SUPFAM" id="SSF46689">
    <property type="entry name" value="Homeodomain-like"/>
    <property type="match status" value="1"/>
</dbReference>
<organism evidence="2 3">
    <name type="scientific">Thioalbus denitrificans</name>
    <dbReference type="NCBI Taxonomy" id="547122"/>
    <lineage>
        <taxon>Bacteria</taxon>
        <taxon>Pseudomonadati</taxon>
        <taxon>Pseudomonadota</taxon>
        <taxon>Gammaproteobacteria</taxon>
        <taxon>Chromatiales</taxon>
        <taxon>Ectothiorhodospiraceae</taxon>
        <taxon>Thioalbus</taxon>
    </lineage>
</organism>
<gene>
    <name evidence="2" type="ORF">DFQ59_102416</name>
</gene>
<protein>
    <submittedName>
        <fullName evidence="2">Mor transcription activator family protein</fullName>
    </submittedName>
</protein>
<dbReference type="Gene3D" id="1.10.10.60">
    <property type="entry name" value="Homeodomain-like"/>
    <property type="match status" value="1"/>
</dbReference>
<dbReference type="AlphaFoldDB" id="A0A369CEE7"/>
<evidence type="ECO:0000313" key="3">
    <source>
        <dbReference type="Proteomes" id="UP000252707"/>
    </source>
</evidence>
<reference evidence="2 3" key="1">
    <citation type="submission" date="2018-07" db="EMBL/GenBank/DDBJ databases">
        <title>Genomic Encyclopedia of Type Strains, Phase IV (KMG-IV): sequencing the most valuable type-strain genomes for metagenomic binning, comparative biology and taxonomic classification.</title>
        <authorList>
            <person name="Goeker M."/>
        </authorList>
    </citation>
    <scope>NUCLEOTIDE SEQUENCE [LARGE SCALE GENOMIC DNA]</scope>
    <source>
        <strain evidence="2 3">DSM 26407</strain>
    </source>
</reference>
<sequence>MGCRSGSGARPASYRTELLELFAPDHSPWVEIGQRIGVDALGVVLSRLGGEKVHVPTEDNFWACLERAVRDEEIRQRFRGWNMKELAAEYGVDTRHVRRILFGRRDR</sequence>
<dbReference type="EMBL" id="QPJY01000002">
    <property type="protein sequence ID" value="RCX32063.1"/>
    <property type="molecule type" value="Genomic_DNA"/>
</dbReference>
<dbReference type="Pfam" id="PF08765">
    <property type="entry name" value="Mor"/>
    <property type="match status" value="1"/>
</dbReference>
<evidence type="ECO:0000313" key="2">
    <source>
        <dbReference type="EMBL" id="RCX32063.1"/>
    </source>
</evidence>
<proteinExistence type="predicted"/>
<evidence type="ECO:0000259" key="1">
    <source>
        <dbReference type="Pfam" id="PF08765"/>
    </source>
</evidence>
<dbReference type="InterPro" id="IPR009057">
    <property type="entry name" value="Homeodomain-like_sf"/>
</dbReference>
<keyword evidence="3" id="KW-1185">Reference proteome</keyword>
<dbReference type="Proteomes" id="UP000252707">
    <property type="component" value="Unassembled WGS sequence"/>
</dbReference>
<accession>A0A369CEE7</accession>
<comment type="caution">
    <text evidence="2">The sequence shown here is derived from an EMBL/GenBank/DDBJ whole genome shotgun (WGS) entry which is preliminary data.</text>
</comment>
<feature type="domain" description="Mor transcription activator" evidence="1">
    <location>
        <begin position="31"/>
        <end position="101"/>
    </location>
</feature>
<dbReference type="InterPro" id="IPR014875">
    <property type="entry name" value="Mor_transcription_activator"/>
</dbReference>
<name>A0A369CEE7_9GAMM</name>